<feature type="region of interest" description="Disordered" evidence="7">
    <location>
        <begin position="17"/>
        <end position="69"/>
    </location>
</feature>
<evidence type="ECO:0000256" key="6">
    <source>
        <dbReference type="ARBA" id="ARBA00023242"/>
    </source>
</evidence>
<reference evidence="8" key="1">
    <citation type="journal article" date="2016" name="PLoS Negl. Trop. Dis.">
        <title>A Deep Insight into the Sialome of Rhodnius neglectus, a Vector of Chagas Disease.</title>
        <authorList>
            <person name="Santiago P.B."/>
            <person name="Assumpcao T.C."/>
            <person name="Araujo C.N."/>
            <person name="Bastos I.M."/>
            <person name="Neves D."/>
            <person name="Silva I.G."/>
            <person name="Charneau S."/>
            <person name="Queiroz R.M."/>
            <person name="Raiol T."/>
            <person name="Oliveira J.V."/>
            <person name="Sousa M.V."/>
            <person name="Calvo E."/>
            <person name="Ribeiro J.M."/>
            <person name="Santana J.M."/>
        </authorList>
    </citation>
    <scope>NUCLEOTIDE SEQUENCE</scope>
    <source>
        <tissue evidence="8">Salivary glands</tissue>
    </source>
</reference>
<keyword evidence="4" id="KW-0805">Transcription regulation</keyword>
<name>A0A0P4VKX3_9HEMI</name>
<dbReference type="AlphaFoldDB" id="A0A0P4VKX3"/>
<keyword evidence="3" id="KW-0156">Chromatin regulator</keyword>
<dbReference type="GO" id="GO:0006325">
    <property type="term" value="P:chromatin organization"/>
    <property type="evidence" value="ECO:0007669"/>
    <property type="project" value="UniProtKB-KW"/>
</dbReference>
<comment type="similarity">
    <text evidence="2">Belongs to the EAF7 family.</text>
</comment>
<feature type="compositionally biased region" description="Low complexity" evidence="7">
    <location>
        <begin position="33"/>
        <end position="47"/>
    </location>
</feature>
<sequence length="226" mass="25648">IPLLELKVTKMTHEVNECNEKKSQNRTNPCDTLNKSDNSSNELNSLSDKMREQSLSEEQDGDEDESFETARSQLDDINNDSDSLCSSSQSDYVSQESAIVSDQPINENHLSEGLSDDEQFVWTPYAELHLLNSLRGLRPVGVYYHFYLAMIHDRFTQAMGVNISLNELKNKLNTYYNFEEALKISGEDFPCPQIEFSLPPDEFPEVAEIMAKMEKEAASKEANTSD</sequence>
<feature type="compositionally biased region" description="Acidic residues" evidence="7">
    <location>
        <begin position="55"/>
        <end position="67"/>
    </location>
</feature>
<feature type="non-terminal residue" evidence="8">
    <location>
        <position position="1"/>
    </location>
</feature>
<dbReference type="GO" id="GO:0006357">
    <property type="term" value="P:regulation of transcription by RNA polymerase II"/>
    <property type="evidence" value="ECO:0007669"/>
    <property type="project" value="TreeGrafter"/>
</dbReference>
<dbReference type="Pfam" id="PF07904">
    <property type="entry name" value="Eaf7"/>
    <property type="match status" value="1"/>
</dbReference>
<keyword evidence="5" id="KW-0804">Transcription</keyword>
<dbReference type="PANTHER" id="PTHR13581">
    <property type="entry name" value="MRG-BINDING PROTEIN"/>
    <property type="match status" value="1"/>
</dbReference>
<organism evidence="8">
    <name type="scientific">Rhodnius neglectus</name>
    <dbReference type="NCBI Taxonomy" id="72488"/>
    <lineage>
        <taxon>Eukaryota</taxon>
        <taxon>Metazoa</taxon>
        <taxon>Ecdysozoa</taxon>
        <taxon>Arthropoda</taxon>
        <taxon>Hexapoda</taxon>
        <taxon>Insecta</taxon>
        <taxon>Pterygota</taxon>
        <taxon>Neoptera</taxon>
        <taxon>Paraneoptera</taxon>
        <taxon>Hemiptera</taxon>
        <taxon>Heteroptera</taxon>
        <taxon>Panheteroptera</taxon>
        <taxon>Cimicomorpha</taxon>
        <taxon>Reduviidae</taxon>
        <taxon>Triatominae</taxon>
        <taxon>Rhodnius</taxon>
    </lineage>
</organism>
<evidence type="ECO:0000256" key="3">
    <source>
        <dbReference type="ARBA" id="ARBA00022853"/>
    </source>
</evidence>
<evidence type="ECO:0000313" key="8">
    <source>
        <dbReference type="EMBL" id="JAI52982.1"/>
    </source>
</evidence>
<evidence type="ECO:0000256" key="7">
    <source>
        <dbReference type="SAM" id="MobiDB-lite"/>
    </source>
</evidence>
<evidence type="ECO:0000256" key="1">
    <source>
        <dbReference type="ARBA" id="ARBA00004123"/>
    </source>
</evidence>
<evidence type="ECO:0000256" key="5">
    <source>
        <dbReference type="ARBA" id="ARBA00023163"/>
    </source>
</evidence>
<evidence type="ECO:0000256" key="4">
    <source>
        <dbReference type="ARBA" id="ARBA00023015"/>
    </source>
</evidence>
<dbReference type="InterPro" id="IPR012423">
    <property type="entry name" value="Eaf7/MRGBP"/>
</dbReference>
<dbReference type="GO" id="GO:0005634">
    <property type="term" value="C:nucleus"/>
    <property type="evidence" value="ECO:0007669"/>
    <property type="project" value="UniProtKB-SubCell"/>
</dbReference>
<protein>
    <submittedName>
        <fullName evidence="8">Uncharacterized protein</fullName>
    </submittedName>
</protein>
<dbReference type="GO" id="GO:0035267">
    <property type="term" value="C:NuA4 histone acetyltransferase complex"/>
    <property type="evidence" value="ECO:0007669"/>
    <property type="project" value="TreeGrafter"/>
</dbReference>
<keyword evidence="6" id="KW-0539">Nucleus</keyword>
<proteinExistence type="evidence at transcript level"/>
<evidence type="ECO:0000256" key="2">
    <source>
        <dbReference type="ARBA" id="ARBA00007117"/>
    </source>
</evidence>
<accession>A0A0P4VKX3</accession>
<comment type="subcellular location">
    <subcellularLocation>
        <location evidence="1">Nucleus</location>
    </subcellularLocation>
</comment>
<dbReference type="PANTHER" id="PTHR13581:SF5">
    <property type="entry name" value="MRG_MORF4L-BINDING PROTEIN"/>
    <property type="match status" value="1"/>
</dbReference>
<dbReference type="EMBL" id="GDKW01003613">
    <property type="protein sequence ID" value="JAI52982.1"/>
    <property type="molecule type" value="mRNA"/>
</dbReference>